<name>A0A2W5BTW6_9BACT</name>
<dbReference type="Proteomes" id="UP000249557">
    <property type="component" value="Unassembled WGS sequence"/>
</dbReference>
<reference evidence="3 4" key="1">
    <citation type="submission" date="2017-08" db="EMBL/GenBank/DDBJ databases">
        <title>Infants hospitalized years apart are colonized by the same room-sourced microbial strains.</title>
        <authorList>
            <person name="Brooks B."/>
            <person name="Olm M.R."/>
            <person name="Firek B.A."/>
            <person name="Baker R."/>
            <person name="Thomas B.C."/>
            <person name="Morowitz M.J."/>
            <person name="Banfield J.F."/>
        </authorList>
    </citation>
    <scope>NUCLEOTIDE SEQUENCE [LARGE SCALE GENOMIC DNA]</scope>
    <source>
        <strain evidence="3">S2_018_000_R2_104</strain>
    </source>
</reference>
<comment type="caution">
    <text evidence="3">The sequence shown here is derived from an EMBL/GenBank/DDBJ whole genome shotgun (WGS) entry which is preliminary data.</text>
</comment>
<accession>A0A2W5BTW6</accession>
<proteinExistence type="inferred from homology"/>
<evidence type="ECO:0000313" key="3">
    <source>
        <dbReference type="EMBL" id="PZO86621.1"/>
    </source>
</evidence>
<sequence length="549" mass="62679">MLELVKNVDQDNDGYQEQEPSQRAFIVSTRPPKKPLSGGMAPAVREASREYDEVIWYALGSEGEKSAMRKQFDSHTPAEKATPVHRYEVEGFNVRQIQLSKDSWTSHYDEFCNRWIWPVCHNLTQYAKDKISVWDIQGNATVNDLIARDMAYELAQEKDNKSPIMIQDYHHFKLAMYLRKYDVENPIIFFNHTPLPTMETMGKMRPKENQEFQDMMKALLQCDSVQFQTEETARRFLKIIGVDKPPSIGPYESIVIPVEEDGKEARFVRVGHAPISINADKVYRVSRDESPLESPISQWLEEQLVAPNILLNFERCDYTKGIKERAEAYLEMMKTHPHLRGQVQLVLQAEPTRPDIPEYKQYAAEVKDLVDMINEDKSLWHGDKEPVIFLNANIPNDDLLKIMHRTKEVENSVTSDKAEQKRIICVTANEDGMNLTAKEGAIANPGVPLIISSGAGASKELDCDGDGAIVYTPHEAGNPKPLINAMLKAFNMSPEEAGRRTRNMLEKVKGNTIQMWGKFMKDETNIILDRRKNGQALPGRQLPTYKLDL</sequence>
<dbReference type="Pfam" id="PF00982">
    <property type="entry name" value="Glyco_transf_20"/>
    <property type="match status" value="1"/>
</dbReference>
<feature type="region of interest" description="Disordered" evidence="2">
    <location>
        <begin position="1"/>
        <end position="23"/>
    </location>
</feature>
<dbReference type="PANTHER" id="PTHR10788:SF106">
    <property type="entry name" value="BCDNA.GH08860"/>
    <property type="match status" value="1"/>
</dbReference>
<comment type="similarity">
    <text evidence="1">Belongs to the glycosyltransferase 20 family.</text>
</comment>
<dbReference type="Gene3D" id="3.40.50.2000">
    <property type="entry name" value="Glycogen Phosphorylase B"/>
    <property type="match status" value="2"/>
</dbReference>
<dbReference type="GO" id="GO:0003825">
    <property type="term" value="F:alpha,alpha-trehalose-phosphate synthase (UDP-forming) activity"/>
    <property type="evidence" value="ECO:0007669"/>
    <property type="project" value="TreeGrafter"/>
</dbReference>
<gene>
    <name evidence="3" type="ORF">DI626_06035</name>
</gene>
<dbReference type="PANTHER" id="PTHR10788">
    <property type="entry name" value="TREHALOSE-6-PHOSPHATE SYNTHASE"/>
    <property type="match status" value="1"/>
</dbReference>
<dbReference type="AlphaFoldDB" id="A0A2W5BTW6"/>
<dbReference type="SUPFAM" id="SSF53756">
    <property type="entry name" value="UDP-Glycosyltransferase/glycogen phosphorylase"/>
    <property type="match status" value="1"/>
</dbReference>
<evidence type="ECO:0000313" key="4">
    <source>
        <dbReference type="Proteomes" id="UP000249557"/>
    </source>
</evidence>
<evidence type="ECO:0000256" key="1">
    <source>
        <dbReference type="ARBA" id="ARBA00008799"/>
    </source>
</evidence>
<dbReference type="InterPro" id="IPR001830">
    <property type="entry name" value="Glyco_trans_20"/>
</dbReference>
<organism evidence="3 4">
    <name type="scientific">Micavibrio aeruginosavorus</name>
    <dbReference type="NCBI Taxonomy" id="349221"/>
    <lineage>
        <taxon>Bacteria</taxon>
        <taxon>Pseudomonadati</taxon>
        <taxon>Bdellovibrionota</taxon>
        <taxon>Bdellovibrionia</taxon>
        <taxon>Bdellovibrionales</taxon>
        <taxon>Pseudobdellovibrionaceae</taxon>
        <taxon>Micavibrio</taxon>
    </lineage>
</organism>
<dbReference type="GO" id="GO:0005992">
    <property type="term" value="P:trehalose biosynthetic process"/>
    <property type="evidence" value="ECO:0007669"/>
    <property type="project" value="InterPro"/>
</dbReference>
<protein>
    <submittedName>
        <fullName evidence="3">Uncharacterized protein</fullName>
    </submittedName>
</protein>
<dbReference type="EMBL" id="QFNK01000104">
    <property type="protein sequence ID" value="PZO86621.1"/>
    <property type="molecule type" value="Genomic_DNA"/>
</dbReference>
<evidence type="ECO:0000256" key="2">
    <source>
        <dbReference type="SAM" id="MobiDB-lite"/>
    </source>
</evidence>